<reference evidence="5 6" key="1">
    <citation type="submission" date="2019-07" db="EMBL/GenBank/DDBJ databases">
        <title>Whole genome shotgun sequence of Oceanithermus desulfurans NBRC 100063.</title>
        <authorList>
            <person name="Hosoyama A."/>
            <person name="Uohara A."/>
            <person name="Ohji S."/>
            <person name="Ichikawa N."/>
        </authorList>
    </citation>
    <scope>NUCLEOTIDE SEQUENCE [LARGE SCALE GENOMIC DNA]</scope>
    <source>
        <strain evidence="5 6">NBRC 100063</strain>
    </source>
</reference>
<accession>A0A511RLZ9</accession>
<dbReference type="CDD" id="cd14750">
    <property type="entry name" value="PBP2_TMBP"/>
    <property type="match status" value="1"/>
</dbReference>
<sequence>MKTLRYVAVALLAVAIGSATSAQGVTLRISCGAVGQELELCTEGTQAWAQKTGNKVEVVSTPNSTTDRLALYQQQLAAGSSDIDVYQIDVIWPGILSDFFVDLNDYVSPDLVAKFFPRIVAANTVDGRLVALPWFTDAGLLYYRTDLLAKYGYSAPPTTWDELEQMAAKIQAGERKAGNGSFWGFVFQGKAYEGLTCDALEWVFSYGGGTIVDKDGNITINNPNAIKAIDTAARWVGKIAPPGVTSYQEEEARGVWQAGNAAFMRNWPYAYSLGNSADSPIKGKFDVTVLPKGGPNGQHAATLGGWQLAVSRFSKHPKEAVDLIVYLTGYAEQKRRAIKGSFLPTRPALYKDADVLAANPFMGKLYDVFVNAVPRPSAQTKQKYNQVSSAFWTAVHNVLVGQTDATTSLRMLEQQLKRIKGKGW</sequence>
<organism evidence="5 6">
    <name type="scientific">Oceanithermus desulfurans NBRC 100063</name>
    <dbReference type="NCBI Taxonomy" id="1227550"/>
    <lineage>
        <taxon>Bacteria</taxon>
        <taxon>Thermotogati</taxon>
        <taxon>Deinococcota</taxon>
        <taxon>Deinococci</taxon>
        <taxon>Thermales</taxon>
        <taxon>Thermaceae</taxon>
        <taxon>Oceanithermus</taxon>
    </lineage>
</organism>
<proteinExistence type="inferred from homology"/>
<dbReference type="SUPFAM" id="SSF53850">
    <property type="entry name" value="Periplasmic binding protein-like II"/>
    <property type="match status" value="1"/>
</dbReference>
<dbReference type="RefSeq" id="WP_147148644.1">
    <property type="nucleotide sequence ID" value="NZ_BJXN01000018.1"/>
</dbReference>
<evidence type="ECO:0000313" key="6">
    <source>
        <dbReference type="Proteomes" id="UP000321827"/>
    </source>
</evidence>
<dbReference type="PANTHER" id="PTHR43649">
    <property type="entry name" value="ARABINOSE-BINDING PROTEIN-RELATED"/>
    <property type="match status" value="1"/>
</dbReference>
<evidence type="ECO:0000256" key="2">
    <source>
        <dbReference type="ARBA" id="ARBA00022448"/>
    </source>
</evidence>
<dbReference type="OrthoDB" id="9808332at2"/>
<gene>
    <name evidence="5" type="ORF">ODE01S_21170</name>
</gene>
<dbReference type="EMBL" id="BJXN01000018">
    <property type="protein sequence ID" value="GEM90683.1"/>
    <property type="molecule type" value="Genomic_DNA"/>
</dbReference>
<keyword evidence="2" id="KW-0813">Transport</keyword>
<evidence type="ECO:0000256" key="3">
    <source>
        <dbReference type="ARBA" id="ARBA00022729"/>
    </source>
</evidence>
<feature type="chain" id="PRO_5021846753" evidence="4">
    <location>
        <begin position="22"/>
        <end position="424"/>
    </location>
</feature>
<dbReference type="PANTHER" id="PTHR43649:SF34">
    <property type="entry name" value="ABC TRANSPORTER PERIPLASMIC-BINDING PROTEIN YCJN-RELATED"/>
    <property type="match status" value="1"/>
</dbReference>
<dbReference type="Proteomes" id="UP000321827">
    <property type="component" value="Unassembled WGS sequence"/>
</dbReference>
<dbReference type="Pfam" id="PF01547">
    <property type="entry name" value="SBP_bac_1"/>
    <property type="match status" value="1"/>
</dbReference>
<protein>
    <submittedName>
        <fullName evidence="5">Putative ABC transporter-binding protein</fullName>
    </submittedName>
</protein>
<dbReference type="InterPro" id="IPR006059">
    <property type="entry name" value="SBP"/>
</dbReference>
<comment type="similarity">
    <text evidence="1">Belongs to the bacterial solute-binding protein 1 family.</text>
</comment>
<dbReference type="AlphaFoldDB" id="A0A511RLZ9"/>
<comment type="caution">
    <text evidence="5">The sequence shown here is derived from an EMBL/GenBank/DDBJ whole genome shotgun (WGS) entry which is preliminary data.</text>
</comment>
<keyword evidence="3 4" id="KW-0732">Signal</keyword>
<evidence type="ECO:0000313" key="5">
    <source>
        <dbReference type="EMBL" id="GEM90683.1"/>
    </source>
</evidence>
<evidence type="ECO:0000256" key="4">
    <source>
        <dbReference type="SAM" id="SignalP"/>
    </source>
</evidence>
<feature type="signal peptide" evidence="4">
    <location>
        <begin position="1"/>
        <end position="21"/>
    </location>
</feature>
<dbReference type="Gene3D" id="3.40.190.10">
    <property type="entry name" value="Periplasmic binding protein-like II"/>
    <property type="match status" value="2"/>
</dbReference>
<name>A0A511RLZ9_9DEIN</name>
<dbReference type="InterPro" id="IPR050490">
    <property type="entry name" value="Bact_solute-bd_prot1"/>
</dbReference>
<evidence type="ECO:0000256" key="1">
    <source>
        <dbReference type="ARBA" id="ARBA00008520"/>
    </source>
</evidence>